<dbReference type="PROSITE" id="PS50263">
    <property type="entry name" value="CN_HYDROLASE"/>
    <property type="match status" value="1"/>
</dbReference>
<dbReference type="Pfam" id="PF00795">
    <property type="entry name" value="CN_hydrolase"/>
    <property type="match status" value="1"/>
</dbReference>
<evidence type="ECO:0000313" key="7">
    <source>
        <dbReference type="Proteomes" id="UP001153954"/>
    </source>
</evidence>
<dbReference type="GO" id="GO:0050152">
    <property type="term" value="F:omega-amidase activity"/>
    <property type="evidence" value="ECO:0007669"/>
    <property type="project" value="UniProtKB-EC"/>
</dbReference>
<dbReference type="GO" id="GO:0005739">
    <property type="term" value="C:mitochondrion"/>
    <property type="evidence" value="ECO:0007669"/>
    <property type="project" value="TreeGrafter"/>
</dbReference>
<organism evidence="6 7">
    <name type="scientific">Euphydryas editha</name>
    <name type="common">Edith's checkerspot</name>
    <dbReference type="NCBI Taxonomy" id="104508"/>
    <lineage>
        <taxon>Eukaryota</taxon>
        <taxon>Metazoa</taxon>
        <taxon>Ecdysozoa</taxon>
        <taxon>Arthropoda</taxon>
        <taxon>Hexapoda</taxon>
        <taxon>Insecta</taxon>
        <taxon>Pterygota</taxon>
        <taxon>Neoptera</taxon>
        <taxon>Endopterygota</taxon>
        <taxon>Lepidoptera</taxon>
        <taxon>Glossata</taxon>
        <taxon>Ditrysia</taxon>
        <taxon>Papilionoidea</taxon>
        <taxon>Nymphalidae</taxon>
        <taxon>Nymphalinae</taxon>
        <taxon>Euphydryas</taxon>
    </lineage>
</organism>
<evidence type="ECO:0000256" key="3">
    <source>
        <dbReference type="ARBA" id="ARBA00041576"/>
    </source>
</evidence>
<gene>
    <name evidence="6" type="ORF">EEDITHA_LOCUS3504</name>
</gene>
<dbReference type="SUPFAM" id="SSF56317">
    <property type="entry name" value="Carbon-nitrogen hydrolase"/>
    <property type="match status" value="1"/>
</dbReference>
<dbReference type="Proteomes" id="UP001153954">
    <property type="component" value="Unassembled WGS sequence"/>
</dbReference>
<dbReference type="EMBL" id="CAKOGL010000006">
    <property type="protein sequence ID" value="CAH2087218.1"/>
    <property type="molecule type" value="Genomic_DNA"/>
</dbReference>
<name>A0AAU9TKJ1_EUPED</name>
<keyword evidence="7" id="KW-1185">Reference proteome</keyword>
<dbReference type="GO" id="GO:0006107">
    <property type="term" value="P:oxaloacetate metabolic process"/>
    <property type="evidence" value="ECO:0007669"/>
    <property type="project" value="TreeGrafter"/>
</dbReference>
<protein>
    <recommendedName>
        <fullName evidence="2">omega-amidase</fullName>
        <ecNumber evidence="2">3.5.1.3</ecNumber>
    </recommendedName>
    <alternativeName>
        <fullName evidence="3">Nitrilase homolog 2</fullName>
    </alternativeName>
</protein>
<dbReference type="GO" id="GO:0006541">
    <property type="term" value="P:glutamine metabolic process"/>
    <property type="evidence" value="ECO:0007669"/>
    <property type="project" value="TreeGrafter"/>
</dbReference>
<evidence type="ECO:0000313" key="6">
    <source>
        <dbReference type="EMBL" id="CAH2087218.1"/>
    </source>
</evidence>
<comment type="catalytic activity">
    <reaction evidence="4">
        <text>2-oxosuccinamate + H2O = oxaloacetate + NH4(+)</text>
        <dbReference type="Rhea" id="RHEA:59412"/>
        <dbReference type="ChEBI" id="CHEBI:15377"/>
        <dbReference type="ChEBI" id="CHEBI:16452"/>
        <dbReference type="ChEBI" id="CHEBI:28938"/>
        <dbReference type="ChEBI" id="CHEBI:57735"/>
        <dbReference type="EC" id="3.5.1.3"/>
    </reaction>
    <physiologicalReaction direction="left-to-right" evidence="4">
        <dbReference type="Rhea" id="RHEA:59413"/>
    </physiologicalReaction>
</comment>
<proteinExistence type="predicted"/>
<evidence type="ECO:0000256" key="4">
    <source>
        <dbReference type="ARBA" id="ARBA00048745"/>
    </source>
</evidence>
<evidence type="ECO:0000256" key="2">
    <source>
        <dbReference type="ARBA" id="ARBA00039118"/>
    </source>
</evidence>
<accession>A0AAU9TKJ1</accession>
<sequence length="134" mass="14641">MNKRCLKIALLQLSVGLNKVENVETAISEIHKAKEKGAQLVVLPECFNSPYGTEYFEKYAEEVPSGATCRALARAAAEASVCVVGGTVPERYGNKLYNTCTVWGSRGKLLAIHRQECVLRTNQKIIELGAAVNE</sequence>
<evidence type="ECO:0000259" key="5">
    <source>
        <dbReference type="PROSITE" id="PS50263"/>
    </source>
</evidence>
<dbReference type="AlphaFoldDB" id="A0AAU9TKJ1"/>
<dbReference type="GO" id="GO:0006528">
    <property type="term" value="P:asparagine metabolic process"/>
    <property type="evidence" value="ECO:0007669"/>
    <property type="project" value="TreeGrafter"/>
</dbReference>
<comment type="caution">
    <text evidence="6">The sequence shown here is derived from an EMBL/GenBank/DDBJ whole genome shotgun (WGS) entry which is preliminary data.</text>
</comment>
<dbReference type="PANTHER" id="PTHR23088:SF30">
    <property type="entry name" value="OMEGA-AMIDASE NIT2"/>
    <property type="match status" value="1"/>
</dbReference>
<dbReference type="EC" id="3.5.1.3" evidence="2"/>
<comment type="catalytic activity">
    <reaction evidence="1">
        <text>2-oxoglutaramate + H2O = 2-oxoglutarate + NH4(+)</text>
        <dbReference type="Rhea" id="RHEA:32963"/>
        <dbReference type="ChEBI" id="CHEBI:15377"/>
        <dbReference type="ChEBI" id="CHEBI:16769"/>
        <dbReference type="ChEBI" id="CHEBI:16810"/>
        <dbReference type="ChEBI" id="CHEBI:28938"/>
        <dbReference type="EC" id="3.5.1.3"/>
    </reaction>
    <physiologicalReaction direction="left-to-right" evidence="1">
        <dbReference type="Rhea" id="RHEA:32964"/>
    </physiologicalReaction>
</comment>
<dbReference type="PANTHER" id="PTHR23088">
    <property type="entry name" value="NITRILASE-RELATED"/>
    <property type="match status" value="1"/>
</dbReference>
<dbReference type="Gene3D" id="3.60.110.10">
    <property type="entry name" value="Carbon-nitrogen hydrolase"/>
    <property type="match status" value="1"/>
</dbReference>
<feature type="domain" description="CN hydrolase" evidence="5">
    <location>
        <begin position="6"/>
        <end position="134"/>
    </location>
</feature>
<reference evidence="6" key="1">
    <citation type="submission" date="2022-03" db="EMBL/GenBank/DDBJ databases">
        <authorList>
            <person name="Tunstrom K."/>
        </authorList>
    </citation>
    <scope>NUCLEOTIDE SEQUENCE</scope>
</reference>
<dbReference type="InterPro" id="IPR003010">
    <property type="entry name" value="C-N_Hydrolase"/>
</dbReference>
<evidence type="ECO:0000256" key="1">
    <source>
        <dbReference type="ARBA" id="ARBA00036637"/>
    </source>
</evidence>
<dbReference type="InterPro" id="IPR036526">
    <property type="entry name" value="C-N_Hydrolase_sf"/>
</dbReference>